<accession>A0ABT2CCH1</accession>
<sequence>MRTTPCGCTPMDSFLKGTLVSGLMSGRPFSGKAVPTKDVRRCFSSGVS</sequence>
<evidence type="ECO:0000313" key="1">
    <source>
        <dbReference type="EMBL" id="MCS0635110.1"/>
    </source>
</evidence>
<organism evidence="1 2">
    <name type="scientific">Streptomyces pyxinae</name>
    <dbReference type="NCBI Taxonomy" id="2970734"/>
    <lineage>
        <taxon>Bacteria</taxon>
        <taxon>Bacillati</taxon>
        <taxon>Actinomycetota</taxon>
        <taxon>Actinomycetes</taxon>
        <taxon>Kitasatosporales</taxon>
        <taxon>Streptomycetaceae</taxon>
        <taxon>Streptomyces</taxon>
    </lineage>
</organism>
<comment type="caution">
    <text evidence="1">The sequence shown here is derived from an EMBL/GenBank/DDBJ whole genome shotgun (WGS) entry which is preliminary data.</text>
</comment>
<keyword evidence="2" id="KW-1185">Reference proteome</keyword>
<gene>
    <name evidence="1" type="ORF">NX801_05445</name>
</gene>
<name>A0ABT2CCH1_9ACTN</name>
<reference evidence="1" key="1">
    <citation type="submission" date="2022-08" db="EMBL/GenBank/DDBJ databases">
        <authorList>
            <person name="Somphong A."/>
            <person name="Phongsopitanun W."/>
        </authorList>
    </citation>
    <scope>NUCLEOTIDE SEQUENCE</scope>
    <source>
        <strain evidence="1">LP05-1</strain>
    </source>
</reference>
<dbReference type="EMBL" id="JANUGQ010000003">
    <property type="protein sequence ID" value="MCS0635110.1"/>
    <property type="molecule type" value="Genomic_DNA"/>
</dbReference>
<protein>
    <submittedName>
        <fullName evidence="1">Uncharacterized protein</fullName>
    </submittedName>
</protein>
<dbReference type="RefSeq" id="WP_258785828.1">
    <property type="nucleotide sequence ID" value="NZ_JANUGQ010000003.1"/>
</dbReference>
<evidence type="ECO:0000313" key="2">
    <source>
        <dbReference type="Proteomes" id="UP001431313"/>
    </source>
</evidence>
<proteinExistence type="predicted"/>
<dbReference type="Proteomes" id="UP001431313">
    <property type="component" value="Unassembled WGS sequence"/>
</dbReference>